<name>A0ABD2XGT1_9HYME</name>
<proteinExistence type="predicted"/>
<dbReference type="AlphaFoldDB" id="A0ABD2XGT1"/>
<accession>A0ABD2XGT1</accession>
<comment type="caution">
    <text evidence="1">The sequence shown here is derived from an EMBL/GenBank/DDBJ whole genome shotgun (WGS) entry which is preliminary data.</text>
</comment>
<keyword evidence="2" id="KW-1185">Reference proteome</keyword>
<reference evidence="1 2" key="1">
    <citation type="journal article" date="2024" name="bioRxiv">
        <title>A reference genome for Trichogramma kaykai: A tiny desert-dwelling parasitoid wasp with competing sex-ratio distorters.</title>
        <authorList>
            <person name="Culotta J."/>
            <person name="Lindsey A.R."/>
        </authorList>
    </citation>
    <scope>NUCLEOTIDE SEQUENCE [LARGE SCALE GENOMIC DNA]</scope>
    <source>
        <strain evidence="1 2">KSX58</strain>
    </source>
</reference>
<sequence>MAKQAWKKITSTTISNCFRKAGFINESASFNSDIPTTLKVPEFYSLLEKSIPFEKYIACDDNVYICGEVSDTDILQEVAAGPESESSSEDEVATADPPCTHSQAHVYMTKLIKYFESQSETEEILSNFSDAGDFIVQKKISSIKQSTLDSYFKKEIKNIFLSISFIFI</sequence>
<evidence type="ECO:0000313" key="2">
    <source>
        <dbReference type="Proteomes" id="UP001627154"/>
    </source>
</evidence>
<evidence type="ECO:0000313" key="1">
    <source>
        <dbReference type="EMBL" id="KAL3404646.1"/>
    </source>
</evidence>
<gene>
    <name evidence="1" type="ORF">TKK_002699</name>
</gene>
<organism evidence="1 2">
    <name type="scientific">Trichogramma kaykai</name>
    <dbReference type="NCBI Taxonomy" id="54128"/>
    <lineage>
        <taxon>Eukaryota</taxon>
        <taxon>Metazoa</taxon>
        <taxon>Ecdysozoa</taxon>
        <taxon>Arthropoda</taxon>
        <taxon>Hexapoda</taxon>
        <taxon>Insecta</taxon>
        <taxon>Pterygota</taxon>
        <taxon>Neoptera</taxon>
        <taxon>Endopterygota</taxon>
        <taxon>Hymenoptera</taxon>
        <taxon>Apocrita</taxon>
        <taxon>Proctotrupomorpha</taxon>
        <taxon>Chalcidoidea</taxon>
        <taxon>Trichogrammatidae</taxon>
        <taxon>Trichogramma</taxon>
    </lineage>
</organism>
<dbReference type="Proteomes" id="UP001627154">
    <property type="component" value="Unassembled WGS sequence"/>
</dbReference>
<protein>
    <submittedName>
        <fullName evidence="1">Uncharacterized protein</fullName>
    </submittedName>
</protein>
<dbReference type="EMBL" id="JBJJXI010000023">
    <property type="protein sequence ID" value="KAL3404646.1"/>
    <property type="molecule type" value="Genomic_DNA"/>
</dbReference>